<feature type="chain" id="PRO_5012357338" description="Lipoprotein" evidence="1">
    <location>
        <begin position="28"/>
        <end position="166"/>
    </location>
</feature>
<dbReference type="Proteomes" id="UP000231655">
    <property type="component" value="Unassembled WGS sequence"/>
</dbReference>
<dbReference type="RefSeq" id="WP_097144634.1">
    <property type="nucleotide sequence ID" value="NZ_OBEA01000001.1"/>
</dbReference>
<evidence type="ECO:0000313" key="5">
    <source>
        <dbReference type="Proteomes" id="UP000231702"/>
    </source>
</evidence>
<gene>
    <name evidence="2" type="ORF">CVM39_05955</name>
    <name evidence="3" type="ORF">SAMN06297129_0890</name>
</gene>
<organism evidence="3 4">
    <name type="scientific">Pseudooceanicola antarcticus</name>
    <dbReference type="NCBI Taxonomy" id="1247613"/>
    <lineage>
        <taxon>Bacteria</taxon>
        <taxon>Pseudomonadati</taxon>
        <taxon>Pseudomonadota</taxon>
        <taxon>Alphaproteobacteria</taxon>
        <taxon>Rhodobacterales</taxon>
        <taxon>Paracoccaceae</taxon>
        <taxon>Pseudooceanicola</taxon>
    </lineage>
</organism>
<dbReference type="EMBL" id="OBEA01000001">
    <property type="protein sequence ID" value="SNY41653.1"/>
    <property type="molecule type" value="Genomic_DNA"/>
</dbReference>
<sequence length="166" mass="17337">MKSPIPALVTGLWAGLVASLAAGPALALSCVPIGVGQSYNELSAAPGDYVVLLGDFDFEKIELPEQDLRNPDPEEVRFPARFTGQVLDDDGFGGDFALDLTVLLRCFGPWCAGQPDPGEALAFVQKTATGLVLGLGPCDGRHFSRPEPSDIALIEACHAQGACPTG</sequence>
<keyword evidence="1" id="KW-0732">Signal</keyword>
<dbReference type="EMBL" id="PGTD01000013">
    <property type="protein sequence ID" value="PJE30255.1"/>
    <property type="molecule type" value="Genomic_DNA"/>
</dbReference>
<evidence type="ECO:0000256" key="1">
    <source>
        <dbReference type="SAM" id="SignalP"/>
    </source>
</evidence>
<evidence type="ECO:0000313" key="2">
    <source>
        <dbReference type="EMBL" id="PJE30255.1"/>
    </source>
</evidence>
<keyword evidence="5" id="KW-1185">Reference proteome</keyword>
<proteinExistence type="predicted"/>
<dbReference type="PROSITE" id="PS51257">
    <property type="entry name" value="PROKAR_LIPOPROTEIN"/>
    <property type="match status" value="1"/>
</dbReference>
<reference evidence="2 5" key="2">
    <citation type="journal article" date="2018" name="Int. J. Syst. Evol. Microbiol.">
        <title>Pseudooceanicola lipolyticus sp. nov., a marine alphaproteobacterium, reclassification of Oceanicola flagellatus as Pseudooceanicola flagellatus comb. nov. and emended description of the genus Pseudooceanicola.</title>
        <authorList>
            <person name="Huang M.-M."/>
            <person name="Guo L.-L."/>
            <person name="Wu Y.-H."/>
            <person name="Lai Q.-L."/>
            <person name="Shao Z.-Z."/>
            <person name="Wang C.-S."/>
            <person name="Wu M."/>
            <person name="Xu X.-W."/>
        </authorList>
    </citation>
    <scope>NUCLEOTIDE SEQUENCE [LARGE SCALE GENOMIC DNA]</scope>
    <source>
        <strain evidence="2 5">Ar-45</strain>
    </source>
</reference>
<name>A0A285I194_9RHOB</name>
<evidence type="ECO:0008006" key="6">
    <source>
        <dbReference type="Google" id="ProtNLM"/>
    </source>
</evidence>
<dbReference type="AlphaFoldDB" id="A0A285I194"/>
<evidence type="ECO:0000313" key="4">
    <source>
        <dbReference type="Proteomes" id="UP000231655"/>
    </source>
</evidence>
<dbReference type="OrthoDB" id="8451541at2"/>
<evidence type="ECO:0000313" key="3">
    <source>
        <dbReference type="EMBL" id="SNY41653.1"/>
    </source>
</evidence>
<protein>
    <recommendedName>
        <fullName evidence="6">Lipoprotein</fullName>
    </recommendedName>
</protein>
<accession>A0A285I194</accession>
<feature type="signal peptide" evidence="1">
    <location>
        <begin position="1"/>
        <end position="27"/>
    </location>
</feature>
<dbReference type="Proteomes" id="UP000231702">
    <property type="component" value="Unassembled WGS sequence"/>
</dbReference>
<reference evidence="3 4" key="1">
    <citation type="submission" date="2017-09" db="EMBL/GenBank/DDBJ databases">
        <authorList>
            <person name="Ehlers B."/>
            <person name="Leendertz F.H."/>
        </authorList>
    </citation>
    <scope>NUCLEOTIDE SEQUENCE [LARGE SCALE GENOMIC DNA]</scope>
    <source>
        <strain evidence="3 4">CGMCC 1.12662</strain>
    </source>
</reference>